<evidence type="ECO:0000256" key="6">
    <source>
        <dbReference type="ARBA" id="ARBA00022692"/>
    </source>
</evidence>
<dbReference type="SUPFAM" id="SSF81464">
    <property type="entry name" value="Cytochrome c oxidase subunit II-like, transmembrane region"/>
    <property type="match status" value="1"/>
</dbReference>
<comment type="cofactor">
    <cofactor evidence="18">
        <name>Cu cation</name>
        <dbReference type="ChEBI" id="CHEBI:23378"/>
    </cofactor>
    <text evidence="18">Binds a copper A center.</text>
</comment>
<keyword evidence="7 16" id="KW-0479">Metal-binding</keyword>
<dbReference type="Pfam" id="PF00116">
    <property type="entry name" value="COX2"/>
    <property type="match status" value="1"/>
</dbReference>
<dbReference type="PROSITE" id="PS51007">
    <property type="entry name" value="CYTC"/>
    <property type="match status" value="1"/>
</dbReference>
<keyword evidence="12 18" id="KW-0186">Copper</keyword>
<comment type="function">
    <text evidence="14 18">Subunits I and II form the functional core of the enzyme complex. Electrons originating in cytochrome c are transferred via heme a and Cu(A) to the binuclear center formed by heme a3 and Cu(B).</text>
</comment>
<evidence type="ECO:0000259" key="22">
    <source>
        <dbReference type="PROSITE" id="PS50999"/>
    </source>
</evidence>
<keyword evidence="20" id="KW-0732">Signal</keyword>
<feature type="domain" description="Cytochrome oxidase subunit II copper A binding" evidence="21">
    <location>
        <begin position="123"/>
        <end position="280"/>
    </location>
</feature>
<dbReference type="GO" id="GO:0016491">
    <property type="term" value="F:oxidoreductase activity"/>
    <property type="evidence" value="ECO:0007669"/>
    <property type="project" value="UniProtKB-KW"/>
</dbReference>
<evidence type="ECO:0000256" key="2">
    <source>
        <dbReference type="ARBA" id="ARBA00007866"/>
    </source>
</evidence>
<keyword evidence="6 17" id="KW-0812">Transmembrane</keyword>
<dbReference type="PRINTS" id="PR01166">
    <property type="entry name" value="CYCOXIDASEII"/>
</dbReference>
<comment type="catalytic activity">
    <reaction evidence="15 18">
        <text>4 Fe(II)-[cytochrome c] + O2 + 8 H(+)(in) = 4 Fe(III)-[cytochrome c] + 2 H2O + 4 H(+)(out)</text>
        <dbReference type="Rhea" id="RHEA:11436"/>
        <dbReference type="Rhea" id="RHEA-COMP:10350"/>
        <dbReference type="Rhea" id="RHEA-COMP:14399"/>
        <dbReference type="ChEBI" id="CHEBI:15377"/>
        <dbReference type="ChEBI" id="CHEBI:15378"/>
        <dbReference type="ChEBI" id="CHEBI:15379"/>
        <dbReference type="ChEBI" id="CHEBI:29033"/>
        <dbReference type="ChEBI" id="CHEBI:29034"/>
        <dbReference type="EC" id="7.1.1.9"/>
    </reaction>
</comment>
<evidence type="ECO:0000259" key="23">
    <source>
        <dbReference type="PROSITE" id="PS51007"/>
    </source>
</evidence>
<evidence type="ECO:0000256" key="15">
    <source>
        <dbReference type="ARBA" id="ARBA00047816"/>
    </source>
</evidence>
<evidence type="ECO:0000256" key="8">
    <source>
        <dbReference type="ARBA" id="ARBA00022967"/>
    </source>
</evidence>
<evidence type="ECO:0000256" key="5">
    <source>
        <dbReference type="ARBA" id="ARBA00022660"/>
    </source>
</evidence>
<evidence type="ECO:0000256" key="7">
    <source>
        <dbReference type="ARBA" id="ARBA00022723"/>
    </source>
</evidence>
<dbReference type="Gene3D" id="2.60.40.420">
    <property type="entry name" value="Cupredoxins - blue copper proteins"/>
    <property type="match status" value="1"/>
</dbReference>
<keyword evidence="24" id="KW-0560">Oxidoreductase</keyword>
<dbReference type="NCBIfam" id="TIGR02866">
    <property type="entry name" value="CoxB"/>
    <property type="match status" value="1"/>
</dbReference>
<evidence type="ECO:0000256" key="10">
    <source>
        <dbReference type="ARBA" id="ARBA00022989"/>
    </source>
</evidence>
<feature type="chain" id="PRO_5036780193" description="Cytochrome c oxidase subunit 2" evidence="20">
    <location>
        <begin position="26"/>
        <end position="432"/>
    </location>
</feature>
<keyword evidence="25" id="KW-1185">Reference proteome</keyword>
<dbReference type="GO" id="GO:0042773">
    <property type="term" value="P:ATP synthesis coupled electron transport"/>
    <property type="evidence" value="ECO:0007669"/>
    <property type="project" value="TreeGrafter"/>
</dbReference>
<keyword evidence="11 16" id="KW-0408">Iron</keyword>
<evidence type="ECO:0000256" key="9">
    <source>
        <dbReference type="ARBA" id="ARBA00022982"/>
    </source>
</evidence>
<dbReference type="EMBL" id="JAAVXB010000003">
    <property type="protein sequence ID" value="NKF22207.1"/>
    <property type="molecule type" value="Genomic_DNA"/>
</dbReference>
<name>A0A970B4D2_9GAMM</name>
<keyword evidence="8" id="KW-1278">Translocase</keyword>
<evidence type="ECO:0000256" key="3">
    <source>
        <dbReference type="ARBA" id="ARBA00022448"/>
    </source>
</evidence>
<dbReference type="Pfam" id="PF02790">
    <property type="entry name" value="COX2_TM"/>
    <property type="match status" value="1"/>
</dbReference>
<evidence type="ECO:0000256" key="12">
    <source>
        <dbReference type="ARBA" id="ARBA00023008"/>
    </source>
</evidence>
<dbReference type="InterPro" id="IPR001505">
    <property type="entry name" value="Copper_CuA"/>
</dbReference>
<keyword evidence="10 19" id="KW-1133">Transmembrane helix</keyword>
<feature type="transmembrane region" description="Helical" evidence="19">
    <location>
        <begin position="94"/>
        <end position="116"/>
    </location>
</feature>
<comment type="subcellular location">
    <subcellularLocation>
        <location evidence="17">Cell membrane</location>
        <topology evidence="17">Multi-pass membrane protein</topology>
    </subcellularLocation>
    <subcellularLocation>
        <location evidence="1">Membrane</location>
        <topology evidence="1">Multi-pass membrane protein</topology>
    </subcellularLocation>
</comment>
<dbReference type="InterPro" id="IPR002429">
    <property type="entry name" value="CcO_II-like_C"/>
</dbReference>
<dbReference type="PROSITE" id="PS50857">
    <property type="entry name" value="COX2_CUA"/>
    <property type="match status" value="1"/>
</dbReference>
<dbReference type="PANTHER" id="PTHR22888:SF9">
    <property type="entry name" value="CYTOCHROME C OXIDASE SUBUNIT 2"/>
    <property type="match status" value="1"/>
</dbReference>
<evidence type="ECO:0000313" key="25">
    <source>
        <dbReference type="Proteomes" id="UP000653472"/>
    </source>
</evidence>
<evidence type="ECO:0000256" key="19">
    <source>
        <dbReference type="SAM" id="Phobius"/>
    </source>
</evidence>
<dbReference type="Gene3D" id="1.10.287.90">
    <property type="match status" value="1"/>
</dbReference>
<evidence type="ECO:0000256" key="14">
    <source>
        <dbReference type="ARBA" id="ARBA00024688"/>
    </source>
</evidence>
<keyword evidence="13 19" id="KW-0472">Membrane</keyword>
<keyword evidence="3 17" id="KW-0813">Transport</keyword>
<dbReference type="SUPFAM" id="SSF49503">
    <property type="entry name" value="Cupredoxins"/>
    <property type="match status" value="1"/>
</dbReference>
<feature type="signal peptide" evidence="20">
    <location>
        <begin position="1"/>
        <end position="25"/>
    </location>
</feature>
<organism evidence="24 25">
    <name type="scientific">Solimonas marina</name>
    <dbReference type="NCBI Taxonomy" id="2714601"/>
    <lineage>
        <taxon>Bacteria</taxon>
        <taxon>Pseudomonadati</taxon>
        <taxon>Pseudomonadota</taxon>
        <taxon>Gammaproteobacteria</taxon>
        <taxon>Nevskiales</taxon>
        <taxon>Nevskiaceae</taxon>
        <taxon>Solimonas</taxon>
    </lineage>
</organism>
<dbReference type="PROSITE" id="PS50999">
    <property type="entry name" value="COX2_TM"/>
    <property type="match status" value="1"/>
</dbReference>
<evidence type="ECO:0000256" key="20">
    <source>
        <dbReference type="SAM" id="SignalP"/>
    </source>
</evidence>
<dbReference type="InterPro" id="IPR014222">
    <property type="entry name" value="Cyt_c_oxidase_su2"/>
</dbReference>
<evidence type="ECO:0000256" key="18">
    <source>
        <dbReference type="RuleBase" id="RU004024"/>
    </source>
</evidence>
<dbReference type="InterPro" id="IPR036909">
    <property type="entry name" value="Cyt_c-like_dom_sf"/>
</dbReference>
<feature type="domain" description="Cytochrome oxidase subunit II transmembrane region profile" evidence="22">
    <location>
        <begin position="27"/>
        <end position="122"/>
    </location>
</feature>
<evidence type="ECO:0000256" key="13">
    <source>
        <dbReference type="ARBA" id="ARBA00023136"/>
    </source>
</evidence>
<keyword evidence="4 16" id="KW-0349">Heme</keyword>
<dbReference type="InterPro" id="IPR036257">
    <property type="entry name" value="Cyt_c_oxidase_su2_TM_sf"/>
</dbReference>
<dbReference type="EC" id="7.1.1.9" evidence="18"/>
<protein>
    <recommendedName>
        <fullName evidence="18">Cytochrome c oxidase subunit 2</fullName>
        <ecNumber evidence="18">7.1.1.9</ecNumber>
    </recommendedName>
</protein>
<evidence type="ECO:0000256" key="11">
    <source>
        <dbReference type="ARBA" id="ARBA00023004"/>
    </source>
</evidence>
<reference evidence="24" key="1">
    <citation type="submission" date="2020-03" db="EMBL/GenBank/DDBJ databases">
        <title>Solimonas marina sp. nov., isolated from deep seawater of the Pacific Ocean.</title>
        <authorList>
            <person name="Liu X."/>
            <person name="Lai Q."/>
            <person name="Sun F."/>
            <person name="Gai Y."/>
            <person name="Li G."/>
            <person name="Shao Z."/>
        </authorList>
    </citation>
    <scope>NUCLEOTIDE SEQUENCE</scope>
    <source>
        <strain evidence="24">C16B3</strain>
    </source>
</reference>
<dbReference type="Pfam" id="PF13442">
    <property type="entry name" value="Cytochrome_CBB3"/>
    <property type="match status" value="1"/>
</dbReference>
<proteinExistence type="inferred from homology"/>
<evidence type="ECO:0000256" key="4">
    <source>
        <dbReference type="ARBA" id="ARBA00022617"/>
    </source>
</evidence>
<dbReference type="InterPro" id="IPR009056">
    <property type="entry name" value="Cyt_c-like_dom"/>
</dbReference>
<comment type="caution">
    <text evidence="24">The sequence shown here is derived from an EMBL/GenBank/DDBJ whole genome shotgun (WGS) entry which is preliminary data.</text>
</comment>
<evidence type="ECO:0000313" key="24">
    <source>
        <dbReference type="EMBL" id="NKF22207.1"/>
    </source>
</evidence>
<dbReference type="SUPFAM" id="SSF46626">
    <property type="entry name" value="Cytochrome c"/>
    <property type="match status" value="1"/>
</dbReference>
<evidence type="ECO:0000256" key="1">
    <source>
        <dbReference type="ARBA" id="ARBA00004141"/>
    </source>
</evidence>
<dbReference type="InterPro" id="IPR011759">
    <property type="entry name" value="Cyt_c_oxidase_su2_TM_dom"/>
</dbReference>
<dbReference type="InterPro" id="IPR045187">
    <property type="entry name" value="CcO_II"/>
</dbReference>
<feature type="domain" description="Cytochrome c" evidence="23">
    <location>
        <begin position="338"/>
        <end position="415"/>
    </location>
</feature>
<keyword evidence="5 17" id="KW-0679">Respiratory chain</keyword>
<dbReference type="PANTHER" id="PTHR22888">
    <property type="entry name" value="CYTOCHROME C OXIDASE, SUBUNIT II"/>
    <property type="match status" value="1"/>
</dbReference>
<feature type="transmembrane region" description="Helical" evidence="19">
    <location>
        <begin position="49"/>
        <end position="73"/>
    </location>
</feature>
<accession>A0A970B4D2</accession>
<dbReference type="GO" id="GO:0020037">
    <property type="term" value="F:heme binding"/>
    <property type="evidence" value="ECO:0007669"/>
    <property type="project" value="InterPro"/>
</dbReference>
<evidence type="ECO:0000259" key="21">
    <source>
        <dbReference type="PROSITE" id="PS50857"/>
    </source>
</evidence>
<sequence>MMTRRRLARFAAGSGVPLASHDAWAYTATSNGWNMPTGVTQIAHSVHSLHMWVFLTCVAIGVVVFGVMLYSIINHRRSKHPNPANFHENVKVEIAWTIAPFVILICLAVPAAGTLIKMEDTRNSDLTVKVTGYQWKWQYEYVGQGVSFFSTLSHASNAARQLGAHGEGLSGSFSSADLKQLEQADGGHYLVNVDNPLYLPVGKKIRFLITSNDVIHAWWVPDFAVKKDAIPGYINEVWTKIDEPGVYRGVCAELCGRDHGFMPIVVHAVPEDEFEAFLKRQKDGDLEAQVPSAETVVGGAAPKAEPAVATTEVAAADTADSAAAAPPPPAKKALSEADLLAKGKTVYEANCQACHQANGQGMPPNFPALAGSTVANGPPEAHIEQILKGKKLMPPFAQLSDEEIAAVATFERTSWGNKGSVIQPDQVSALRQ</sequence>
<dbReference type="PROSITE" id="PS00078">
    <property type="entry name" value="COX2"/>
    <property type="match status" value="1"/>
</dbReference>
<comment type="similarity">
    <text evidence="2 17">Belongs to the cytochrome c oxidase subunit 2 family.</text>
</comment>
<keyword evidence="9 17" id="KW-0249">Electron transport</keyword>
<dbReference type="GO" id="GO:0005507">
    <property type="term" value="F:copper ion binding"/>
    <property type="evidence" value="ECO:0007669"/>
    <property type="project" value="InterPro"/>
</dbReference>
<evidence type="ECO:0000256" key="17">
    <source>
        <dbReference type="RuleBase" id="RU000456"/>
    </source>
</evidence>
<dbReference type="GO" id="GO:0005886">
    <property type="term" value="C:plasma membrane"/>
    <property type="evidence" value="ECO:0007669"/>
    <property type="project" value="UniProtKB-SubCell"/>
</dbReference>
<evidence type="ECO:0000256" key="16">
    <source>
        <dbReference type="PROSITE-ProRule" id="PRU00433"/>
    </source>
</evidence>
<gene>
    <name evidence="24" type="primary">coxB</name>
    <name evidence="24" type="ORF">G7Y82_07745</name>
</gene>
<dbReference type="GO" id="GO:0004129">
    <property type="term" value="F:cytochrome-c oxidase activity"/>
    <property type="evidence" value="ECO:0007669"/>
    <property type="project" value="UniProtKB-EC"/>
</dbReference>
<dbReference type="Proteomes" id="UP000653472">
    <property type="component" value="Unassembled WGS sequence"/>
</dbReference>
<dbReference type="AlphaFoldDB" id="A0A970B4D2"/>
<dbReference type="Gene3D" id="1.10.760.10">
    <property type="entry name" value="Cytochrome c-like domain"/>
    <property type="match status" value="1"/>
</dbReference>
<dbReference type="InterPro" id="IPR008972">
    <property type="entry name" value="Cupredoxin"/>
</dbReference>